<proteinExistence type="predicted"/>
<gene>
    <name evidence="1" type="ORF">LCGC14_2080430</name>
</gene>
<protein>
    <submittedName>
        <fullName evidence="1">Uncharacterized protein</fullName>
    </submittedName>
</protein>
<reference evidence="1" key="1">
    <citation type="journal article" date="2015" name="Nature">
        <title>Complex archaea that bridge the gap between prokaryotes and eukaryotes.</title>
        <authorList>
            <person name="Spang A."/>
            <person name="Saw J.H."/>
            <person name="Jorgensen S.L."/>
            <person name="Zaremba-Niedzwiedzka K."/>
            <person name="Martijn J."/>
            <person name="Lind A.E."/>
            <person name="van Eijk R."/>
            <person name="Schleper C."/>
            <person name="Guy L."/>
            <person name="Ettema T.J."/>
        </authorList>
    </citation>
    <scope>NUCLEOTIDE SEQUENCE</scope>
</reference>
<sequence length="200" mass="21981">MTVDVEKFGKDHWSTLAYVECCAVDDKGALDNRHMRCDADRHPGLVNPMLDSVQKYPTILAGGEELPDHDDWDCLDDLEAAGFIEQRGTGIHPVIKMTEAGNKVAASLRHHKSQGGNFSGFQWPLKLYVANVRFRDIAPIIPGPPRGREVGVVGEARITLLRAFYQGHLLGDLEAFVLGRGTIDRTDVDWSSAGESVTGK</sequence>
<dbReference type="AlphaFoldDB" id="A0A0F9EG18"/>
<dbReference type="EMBL" id="LAZR01025129">
    <property type="protein sequence ID" value="KKL72889.1"/>
    <property type="molecule type" value="Genomic_DNA"/>
</dbReference>
<organism evidence="1">
    <name type="scientific">marine sediment metagenome</name>
    <dbReference type="NCBI Taxonomy" id="412755"/>
    <lineage>
        <taxon>unclassified sequences</taxon>
        <taxon>metagenomes</taxon>
        <taxon>ecological metagenomes</taxon>
    </lineage>
</organism>
<comment type="caution">
    <text evidence="1">The sequence shown here is derived from an EMBL/GenBank/DDBJ whole genome shotgun (WGS) entry which is preliminary data.</text>
</comment>
<name>A0A0F9EG18_9ZZZZ</name>
<accession>A0A0F9EG18</accession>
<evidence type="ECO:0000313" key="1">
    <source>
        <dbReference type="EMBL" id="KKL72889.1"/>
    </source>
</evidence>